<gene>
    <name evidence="2" type="ORF">BJ981_007246</name>
</gene>
<feature type="region of interest" description="Disordered" evidence="1">
    <location>
        <begin position="1"/>
        <end position="52"/>
    </location>
</feature>
<dbReference type="RefSeq" id="WP_184617945.1">
    <property type="nucleotide sequence ID" value="NZ_BOOS01000006.1"/>
</dbReference>
<evidence type="ECO:0000313" key="2">
    <source>
        <dbReference type="EMBL" id="MBB5631460.1"/>
    </source>
</evidence>
<name>A0A7W8ZCM9_9ACTN</name>
<comment type="caution">
    <text evidence="2">The sequence shown here is derived from an EMBL/GenBank/DDBJ whole genome shotgun (WGS) entry which is preliminary data.</text>
</comment>
<accession>A0A7W8ZCM9</accession>
<protein>
    <submittedName>
        <fullName evidence="2">Uncharacterized protein</fullName>
    </submittedName>
</protein>
<dbReference type="Proteomes" id="UP000588112">
    <property type="component" value="Unassembled WGS sequence"/>
</dbReference>
<dbReference type="AlphaFoldDB" id="A0A7W8ZCM9"/>
<dbReference type="EMBL" id="JACHBR010000003">
    <property type="protein sequence ID" value="MBB5631460.1"/>
    <property type="molecule type" value="Genomic_DNA"/>
</dbReference>
<evidence type="ECO:0000256" key="1">
    <source>
        <dbReference type="SAM" id="MobiDB-lite"/>
    </source>
</evidence>
<evidence type="ECO:0000313" key="3">
    <source>
        <dbReference type="Proteomes" id="UP000588112"/>
    </source>
</evidence>
<reference evidence="2 3" key="1">
    <citation type="submission" date="2020-08" db="EMBL/GenBank/DDBJ databases">
        <title>Sequencing the genomes of 1000 actinobacteria strains.</title>
        <authorList>
            <person name="Klenk H.-P."/>
        </authorList>
    </citation>
    <scope>NUCLEOTIDE SEQUENCE [LARGE SCALE GENOMIC DNA]</scope>
    <source>
        <strain evidence="2 3">DSM 45790</strain>
    </source>
</reference>
<proteinExistence type="predicted"/>
<keyword evidence="3" id="KW-1185">Reference proteome</keyword>
<sequence>MAAADTCDVRAPLSAPAGGPPNAVPSGAGNYRADPHAEGDIHPKTVTLTPRR</sequence>
<organism evidence="2 3">
    <name type="scientific">Sphaerisporangium krabiense</name>
    <dbReference type="NCBI Taxonomy" id="763782"/>
    <lineage>
        <taxon>Bacteria</taxon>
        <taxon>Bacillati</taxon>
        <taxon>Actinomycetota</taxon>
        <taxon>Actinomycetes</taxon>
        <taxon>Streptosporangiales</taxon>
        <taxon>Streptosporangiaceae</taxon>
        <taxon>Sphaerisporangium</taxon>
    </lineage>
</organism>
<feature type="compositionally biased region" description="Basic and acidic residues" evidence="1">
    <location>
        <begin position="33"/>
        <end position="43"/>
    </location>
</feature>